<evidence type="ECO:0000259" key="1">
    <source>
        <dbReference type="Pfam" id="PF04015"/>
    </source>
</evidence>
<evidence type="ECO:0000313" key="2">
    <source>
        <dbReference type="EMBL" id="GAI90461.1"/>
    </source>
</evidence>
<feature type="non-terminal residue" evidence="2">
    <location>
        <position position="140"/>
    </location>
</feature>
<dbReference type="Pfam" id="PF04015">
    <property type="entry name" value="DUF362"/>
    <property type="match status" value="1"/>
</dbReference>
<accession>X1TGK0</accession>
<feature type="domain" description="DUF362" evidence="1">
    <location>
        <begin position="24"/>
        <end position="140"/>
    </location>
</feature>
<dbReference type="InterPro" id="IPR007160">
    <property type="entry name" value="DUF362"/>
</dbReference>
<protein>
    <recommendedName>
        <fullName evidence="1">DUF362 domain-containing protein</fullName>
    </recommendedName>
</protein>
<comment type="caution">
    <text evidence="2">The sequence shown here is derived from an EMBL/GenBank/DDBJ whole genome shotgun (WGS) entry which is preliminary data.</text>
</comment>
<name>X1TGK0_9ZZZZ</name>
<sequence>MKMFDNLIDKADGLKILKKNSLCAIKLHVGEQGNVNYVNPVYVKRLVELIRKMGARAFLTDTTTLYSGSRYRADLHIELAKEHGFDFAPFIVADGLYGDEYVEKNGSKIASLFSHIDTIFCISHFKGHLVCGFGGALKNL</sequence>
<organism evidence="2">
    <name type="scientific">marine sediment metagenome</name>
    <dbReference type="NCBI Taxonomy" id="412755"/>
    <lineage>
        <taxon>unclassified sequences</taxon>
        <taxon>metagenomes</taxon>
        <taxon>ecological metagenomes</taxon>
    </lineage>
</organism>
<proteinExistence type="predicted"/>
<gene>
    <name evidence="2" type="ORF">S12H4_28552</name>
</gene>
<reference evidence="2" key="1">
    <citation type="journal article" date="2014" name="Front. Microbiol.">
        <title>High frequency of phylogenetically diverse reductive dehalogenase-homologous genes in deep subseafloor sedimentary metagenomes.</title>
        <authorList>
            <person name="Kawai M."/>
            <person name="Futagami T."/>
            <person name="Toyoda A."/>
            <person name="Takaki Y."/>
            <person name="Nishi S."/>
            <person name="Hori S."/>
            <person name="Arai W."/>
            <person name="Tsubouchi T."/>
            <person name="Morono Y."/>
            <person name="Uchiyama I."/>
            <person name="Ito T."/>
            <person name="Fujiyama A."/>
            <person name="Inagaki F."/>
            <person name="Takami H."/>
        </authorList>
    </citation>
    <scope>NUCLEOTIDE SEQUENCE</scope>
    <source>
        <strain evidence="2">Expedition CK06-06</strain>
    </source>
</reference>
<dbReference type="EMBL" id="BARW01016383">
    <property type="protein sequence ID" value="GAI90461.1"/>
    <property type="molecule type" value="Genomic_DNA"/>
</dbReference>
<dbReference type="AlphaFoldDB" id="X1TGK0"/>